<dbReference type="InParanoid" id="A0A3P8UJ88"/>
<dbReference type="GeneTree" id="ENSGT00940000154927"/>
<dbReference type="STRING" id="244447.ENSCSEP00000000696"/>
<dbReference type="GO" id="GO:0005096">
    <property type="term" value="F:GTPase activator activity"/>
    <property type="evidence" value="ECO:0007669"/>
    <property type="project" value="UniProtKB-KW"/>
</dbReference>
<reference evidence="6" key="3">
    <citation type="submission" date="2025-09" db="UniProtKB">
        <authorList>
            <consortium name="Ensembl"/>
        </authorList>
    </citation>
    <scope>IDENTIFICATION</scope>
</reference>
<dbReference type="InterPro" id="IPR000195">
    <property type="entry name" value="Rab-GAP-TBC_dom"/>
</dbReference>
<dbReference type="PROSITE" id="PS50086">
    <property type="entry name" value="TBC_RABGAP"/>
    <property type="match status" value="1"/>
</dbReference>
<protein>
    <recommendedName>
        <fullName evidence="3">Growth hormone-regulated TBC protein 1</fullName>
    </recommendedName>
</protein>
<dbReference type="FunFam" id="1.10.472.80:FF:000029">
    <property type="entry name" value="Growth hormone-regulated TBC protein 1"/>
    <property type="match status" value="1"/>
</dbReference>
<dbReference type="Ensembl" id="ENSCSET00000000724.1">
    <property type="protein sequence ID" value="ENSCSEP00000000696.1"/>
    <property type="gene ID" value="ENSCSEG00000000499.1"/>
</dbReference>
<dbReference type="SUPFAM" id="SSF47923">
    <property type="entry name" value="Ypt/Rab-GAP domain of gyp1p"/>
    <property type="match status" value="2"/>
</dbReference>
<name>A0A3P8UJ88_CYNSE</name>
<dbReference type="InterPro" id="IPR050302">
    <property type="entry name" value="Rab_GAP_TBC_domain"/>
</dbReference>
<dbReference type="Pfam" id="PF00566">
    <property type="entry name" value="RabGAP-TBC"/>
    <property type="match status" value="1"/>
</dbReference>
<evidence type="ECO:0000313" key="7">
    <source>
        <dbReference type="Proteomes" id="UP000265120"/>
    </source>
</evidence>
<sequence>MEKKKKTNRTGHFAGGRASNRVDRVDPYGFERSEDFDFDSYEELMSEYLVVLTRRSIKWSKLLKSKKKVQKNVKLKRYVRKGIPNEHRALVWMAASGAQDQFEKNPGYYQMLLGAQHDPKLVETILTDLNRTFPDNILFSETSRPCLQKPLYNVLLAYGHHNSTVGYCQGMNFIAGYLLIVTKDEEKSFWLMDALLSRILPDYYSPAMLGLKMDQEVLGELVKIKTPQVWRTMIDHNVMWTLVVSRWFICLYIDVLPVETVLRIWDCLFYEGSKILFRVALTLINHNQTLIQQARSLPDVVQIFKQITQGPFVNDCHTFLQHIFTEPGSLSTSTLTKLRARCRSHIISEES</sequence>
<comment type="function">
    <text evidence="2">May act as a GTPase-activating protein for Rab family protein(s).</text>
</comment>
<dbReference type="InterPro" id="IPR035969">
    <property type="entry name" value="Rab-GAP_TBC_sf"/>
</dbReference>
<dbReference type="PANTHER" id="PTHR47219:SF10">
    <property type="entry name" value="GROWTH HORMONE-REGULATED TBC PROTEIN 1"/>
    <property type="match status" value="1"/>
</dbReference>
<dbReference type="SMART" id="SM00164">
    <property type="entry name" value="TBC"/>
    <property type="match status" value="1"/>
</dbReference>
<keyword evidence="1" id="KW-0343">GTPase activation</keyword>
<dbReference type="KEGG" id="csem:103378633"/>
<dbReference type="Gene3D" id="1.10.8.270">
    <property type="entry name" value="putative rabgap domain of human tbc1 domain family member 14 like domains"/>
    <property type="match status" value="1"/>
</dbReference>
<organism evidence="6 7">
    <name type="scientific">Cynoglossus semilaevis</name>
    <name type="common">Tongue sole</name>
    <dbReference type="NCBI Taxonomy" id="244447"/>
    <lineage>
        <taxon>Eukaryota</taxon>
        <taxon>Metazoa</taxon>
        <taxon>Chordata</taxon>
        <taxon>Craniata</taxon>
        <taxon>Vertebrata</taxon>
        <taxon>Euteleostomi</taxon>
        <taxon>Actinopterygii</taxon>
        <taxon>Neopterygii</taxon>
        <taxon>Teleostei</taxon>
        <taxon>Neoteleostei</taxon>
        <taxon>Acanthomorphata</taxon>
        <taxon>Carangaria</taxon>
        <taxon>Pleuronectiformes</taxon>
        <taxon>Pleuronectoidei</taxon>
        <taxon>Cynoglossidae</taxon>
        <taxon>Cynoglossinae</taxon>
        <taxon>Cynoglossus</taxon>
    </lineage>
</organism>
<evidence type="ECO:0000313" key="6">
    <source>
        <dbReference type="Ensembl" id="ENSCSEP00000000696.1"/>
    </source>
</evidence>
<proteinExistence type="predicted"/>
<evidence type="ECO:0000256" key="1">
    <source>
        <dbReference type="ARBA" id="ARBA00022468"/>
    </source>
</evidence>
<reference evidence="6 7" key="1">
    <citation type="journal article" date="2014" name="Nat. Genet.">
        <title>Whole-genome sequence of a flatfish provides insights into ZW sex chromosome evolution and adaptation to a benthic lifestyle.</title>
        <authorList>
            <person name="Chen S."/>
            <person name="Zhang G."/>
            <person name="Shao C."/>
            <person name="Huang Q."/>
            <person name="Liu G."/>
            <person name="Zhang P."/>
            <person name="Song W."/>
            <person name="An N."/>
            <person name="Chalopin D."/>
            <person name="Volff J.N."/>
            <person name="Hong Y."/>
            <person name="Li Q."/>
            <person name="Sha Z."/>
            <person name="Zhou H."/>
            <person name="Xie M."/>
            <person name="Yu Q."/>
            <person name="Liu Y."/>
            <person name="Xiang H."/>
            <person name="Wang N."/>
            <person name="Wu K."/>
            <person name="Yang C."/>
            <person name="Zhou Q."/>
            <person name="Liao X."/>
            <person name="Yang L."/>
            <person name="Hu Q."/>
            <person name="Zhang J."/>
            <person name="Meng L."/>
            <person name="Jin L."/>
            <person name="Tian Y."/>
            <person name="Lian J."/>
            <person name="Yang J."/>
            <person name="Miao G."/>
            <person name="Liu S."/>
            <person name="Liang Z."/>
            <person name="Yan F."/>
            <person name="Li Y."/>
            <person name="Sun B."/>
            <person name="Zhang H."/>
            <person name="Zhang J."/>
            <person name="Zhu Y."/>
            <person name="Du M."/>
            <person name="Zhao Y."/>
            <person name="Schartl M."/>
            <person name="Tang Q."/>
            <person name="Wang J."/>
        </authorList>
    </citation>
    <scope>NUCLEOTIDE SEQUENCE</scope>
</reference>
<dbReference type="OMA" id="YVFNFYP"/>
<dbReference type="OrthoDB" id="294251at2759"/>
<dbReference type="AlphaFoldDB" id="A0A3P8UJ88"/>
<feature type="domain" description="Rab-GAP TBC" evidence="5">
    <location>
        <begin position="82"/>
        <end position="272"/>
    </location>
</feature>
<accession>A0A3P8UJ88</accession>
<dbReference type="GO" id="GO:0031267">
    <property type="term" value="F:small GTPase binding"/>
    <property type="evidence" value="ECO:0007669"/>
    <property type="project" value="TreeGrafter"/>
</dbReference>
<dbReference type="PANTHER" id="PTHR47219">
    <property type="entry name" value="RAB GTPASE-ACTIVATING PROTEIN 1-LIKE"/>
    <property type="match status" value="1"/>
</dbReference>
<dbReference type="RefSeq" id="XP_008308130.1">
    <property type="nucleotide sequence ID" value="XM_008309908.2"/>
</dbReference>
<keyword evidence="7" id="KW-1185">Reference proteome</keyword>
<dbReference type="Gene3D" id="1.10.10.750">
    <property type="entry name" value="Ypt/Rab-GAP domain of gyp1p, domain 1"/>
    <property type="match status" value="1"/>
</dbReference>
<gene>
    <name evidence="6" type="primary">GRTP1</name>
</gene>
<dbReference type="Proteomes" id="UP000265120">
    <property type="component" value="Chromosome 5"/>
</dbReference>
<evidence type="ECO:0000256" key="4">
    <source>
        <dbReference type="SAM" id="MobiDB-lite"/>
    </source>
</evidence>
<dbReference type="Gene3D" id="1.10.472.80">
    <property type="entry name" value="Ypt/Rab-GAP domain of gyp1p, domain 3"/>
    <property type="match status" value="1"/>
</dbReference>
<reference evidence="6" key="2">
    <citation type="submission" date="2025-08" db="UniProtKB">
        <authorList>
            <consortium name="Ensembl"/>
        </authorList>
    </citation>
    <scope>IDENTIFICATION</scope>
</reference>
<evidence type="ECO:0000256" key="2">
    <source>
        <dbReference type="ARBA" id="ARBA00043879"/>
    </source>
</evidence>
<evidence type="ECO:0000256" key="3">
    <source>
        <dbReference type="ARBA" id="ARBA00070878"/>
    </source>
</evidence>
<dbReference type="GeneID" id="103378633"/>
<feature type="region of interest" description="Disordered" evidence="4">
    <location>
        <begin position="1"/>
        <end position="20"/>
    </location>
</feature>
<evidence type="ECO:0000259" key="5">
    <source>
        <dbReference type="PROSITE" id="PS50086"/>
    </source>
</evidence>
<dbReference type="FunCoup" id="A0A3P8UJ88">
    <property type="interactions" value="206"/>
</dbReference>
<dbReference type="FunFam" id="1.10.8.270:FF:000016">
    <property type="entry name" value="TBC1 domain family member 2A"/>
    <property type="match status" value="1"/>
</dbReference>